<gene>
    <name evidence="2" type="primary">ORF28</name>
</gene>
<dbReference type="Proteomes" id="UP000297089">
    <property type="component" value="Segment"/>
</dbReference>
<keyword evidence="1" id="KW-0472">Membrane</keyword>
<proteinExistence type="predicted"/>
<evidence type="ECO:0000256" key="1">
    <source>
        <dbReference type="SAM" id="Phobius"/>
    </source>
</evidence>
<sequence>MTAQTSAGLNQTEVLTRQPDSFQNSPFYRVLTKPPVMGLFFCVFICVFLLLWYILHKMCGKKRVIADSCRDPRRPAYEMMGDRWGQRRINP</sequence>
<name>A0A0B5CYD9_9GAMA</name>
<organism evidence="2 3">
    <name type="scientific">macacine gammaherpesvirus 12</name>
    <dbReference type="NCBI Taxonomy" id="2560571"/>
    <lineage>
        <taxon>Viruses</taxon>
        <taxon>Duplodnaviria</taxon>
        <taxon>Heunggongvirae</taxon>
        <taxon>Peploviricota</taxon>
        <taxon>Herviviricetes</taxon>
        <taxon>Herpesvirales</taxon>
        <taxon>Orthoherpesviridae</taxon>
        <taxon>Gammaherpesvirinae</taxon>
        <taxon>Rhadinovirus</taxon>
        <taxon>Rhadinovirus macacinegamma12</taxon>
    </lineage>
</organism>
<dbReference type="EMBL" id="KP265674">
    <property type="protein sequence ID" value="AJE29669.1"/>
    <property type="molecule type" value="Genomic_DNA"/>
</dbReference>
<reference evidence="2 3" key="1">
    <citation type="submission" date="2018-02" db="EMBL/GenBank/DDBJ databases">
        <title>Complete genome sequence of MneRV2, the pig-tailed macaque RV2 rhadinovirus, and evolutionary relationship with rhesus macaque RRV and human herpesvirus 8/KSHV.</title>
        <authorList>
            <person name="Rose T.M."/>
            <person name="Bruce A.G."/>
        </authorList>
    </citation>
    <scope>NUCLEOTIDE SEQUENCE [LARGE SCALE GENOMIC DNA]</scope>
    <source>
        <strain evidence="2 3">J97167</strain>
    </source>
</reference>
<keyword evidence="1" id="KW-0812">Transmembrane</keyword>
<feature type="transmembrane region" description="Helical" evidence="1">
    <location>
        <begin position="36"/>
        <end position="55"/>
    </location>
</feature>
<evidence type="ECO:0000313" key="3">
    <source>
        <dbReference type="Proteomes" id="UP000297089"/>
    </source>
</evidence>
<protein>
    <submittedName>
        <fullName evidence="2">ORF28</fullName>
    </submittedName>
</protein>
<keyword evidence="1" id="KW-1133">Transmembrane helix</keyword>
<dbReference type="KEGG" id="vg:65099559"/>
<accession>A0A0B5CYD9</accession>
<keyword evidence="3" id="KW-1185">Reference proteome</keyword>
<evidence type="ECO:0000313" key="2">
    <source>
        <dbReference type="EMBL" id="AJE29669.1"/>
    </source>
</evidence>